<keyword evidence="2 3" id="KW-0862">Zinc</keyword>
<dbReference type="Gene3D" id="2.60.11.10">
    <property type="entry name" value="Cytochrome c oxidase, subunit Vb"/>
    <property type="match status" value="1"/>
</dbReference>
<accession>A0A3G2S4A8</accession>
<dbReference type="EMBL" id="CP033150">
    <property type="protein sequence ID" value="AYO42780.1"/>
    <property type="molecule type" value="Genomic_DNA"/>
</dbReference>
<gene>
    <name evidence="5" type="primary">cox-4</name>
    <name evidence="5" type="ORF">DNF11_1830</name>
</gene>
<dbReference type="GO" id="GO:0046872">
    <property type="term" value="F:metal ion binding"/>
    <property type="evidence" value="ECO:0007669"/>
    <property type="project" value="UniProtKB-KW"/>
</dbReference>
<evidence type="ECO:0000313" key="6">
    <source>
        <dbReference type="Proteomes" id="UP000269793"/>
    </source>
</evidence>
<protein>
    <submittedName>
        <fullName evidence="5">Cytochrome c oxidase subunit 4, mitochondrial</fullName>
    </submittedName>
</protein>
<sequence length="153" mass="16849">MSFLRSSITPSLRASLRTASIQRVAMRSIATTPLRFSEHHAPIIQGEGTKPGTMGTDESQSTGLERFELMGRLQGVDVFDMSPLDASRPGTMKNPIKVQSMAKEQIVGSTGFPAESHETVWLKLTVDQPIARCPMSGNVYQLEYIGPQDDHHH</sequence>
<evidence type="ECO:0000256" key="2">
    <source>
        <dbReference type="ARBA" id="ARBA00022833"/>
    </source>
</evidence>
<evidence type="ECO:0000256" key="3">
    <source>
        <dbReference type="PIRSR" id="PIRSR602124-2"/>
    </source>
</evidence>
<dbReference type="Pfam" id="PF01215">
    <property type="entry name" value="COX5B"/>
    <property type="match status" value="1"/>
</dbReference>
<dbReference type="PROSITE" id="PS51359">
    <property type="entry name" value="COX5B_2"/>
    <property type="match status" value="1"/>
</dbReference>
<proteinExistence type="predicted"/>
<dbReference type="GO" id="GO:0005740">
    <property type="term" value="C:mitochondrial envelope"/>
    <property type="evidence" value="ECO:0007669"/>
    <property type="project" value="InterPro"/>
</dbReference>
<dbReference type="GO" id="GO:0045277">
    <property type="term" value="C:respiratory chain complex IV"/>
    <property type="evidence" value="ECO:0007669"/>
    <property type="project" value="InterPro"/>
</dbReference>
<dbReference type="CDD" id="cd00924">
    <property type="entry name" value="Cyt_c_Oxidase_Vb"/>
    <property type="match status" value="1"/>
</dbReference>
<dbReference type="GO" id="GO:0006123">
    <property type="term" value="P:mitochondrial electron transport, cytochrome c to oxygen"/>
    <property type="evidence" value="ECO:0007669"/>
    <property type="project" value="InterPro"/>
</dbReference>
<keyword evidence="1 3" id="KW-0479">Metal-binding</keyword>
<dbReference type="SUPFAM" id="SSF57802">
    <property type="entry name" value="Rubredoxin-like"/>
    <property type="match status" value="1"/>
</dbReference>
<feature type="region of interest" description="Disordered" evidence="4">
    <location>
        <begin position="37"/>
        <end position="60"/>
    </location>
</feature>
<feature type="binding site" evidence="3">
    <location>
        <position position="133"/>
    </location>
    <ligand>
        <name>Zn(2+)</name>
        <dbReference type="ChEBI" id="CHEBI:29105"/>
    </ligand>
</feature>
<evidence type="ECO:0000313" key="5">
    <source>
        <dbReference type="EMBL" id="AYO42780.1"/>
    </source>
</evidence>
<evidence type="ECO:0000256" key="4">
    <source>
        <dbReference type="SAM" id="MobiDB-lite"/>
    </source>
</evidence>
<dbReference type="OrthoDB" id="10249250at2759"/>
<organism evidence="5 6">
    <name type="scientific">Malassezia restricta (strain ATCC 96810 / NBRC 103918 / CBS 7877)</name>
    <name type="common">Seborrheic dermatitis infection agent</name>
    <dbReference type="NCBI Taxonomy" id="425264"/>
    <lineage>
        <taxon>Eukaryota</taxon>
        <taxon>Fungi</taxon>
        <taxon>Dikarya</taxon>
        <taxon>Basidiomycota</taxon>
        <taxon>Ustilaginomycotina</taxon>
        <taxon>Malasseziomycetes</taxon>
        <taxon>Malasseziales</taxon>
        <taxon>Malasseziaceae</taxon>
        <taxon>Malassezia</taxon>
    </lineage>
</organism>
<evidence type="ECO:0000256" key="1">
    <source>
        <dbReference type="ARBA" id="ARBA00022723"/>
    </source>
</evidence>
<keyword evidence="6" id="KW-1185">Reference proteome</keyword>
<reference evidence="5 6" key="1">
    <citation type="submission" date="2018-10" db="EMBL/GenBank/DDBJ databases">
        <title>Complete genome sequence of Malassezia restricta CBS 7877.</title>
        <authorList>
            <person name="Morand S.C."/>
            <person name="Bertignac M."/>
            <person name="Iltis A."/>
            <person name="Kolder I."/>
            <person name="Pirovano W."/>
            <person name="Jourdain R."/>
            <person name="Clavaud C."/>
        </authorList>
    </citation>
    <scope>NUCLEOTIDE SEQUENCE [LARGE SCALE GENOMIC DNA]</scope>
    <source>
        <strain evidence="5 6">CBS 7877</strain>
    </source>
</reference>
<dbReference type="STRING" id="425264.A0A3G2S4A8"/>
<dbReference type="InterPro" id="IPR002124">
    <property type="entry name" value="Cyt_c_oxidase_su5b"/>
</dbReference>
<feature type="binding site" evidence="3">
    <location>
        <position position="117"/>
    </location>
    <ligand>
        <name>Zn(2+)</name>
        <dbReference type="ChEBI" id="CHEBI:29105"/>
    </ligand>
</feature>
<name>A0A3G2S4A8_MALR7</name>
<dbReference type="AlphaFoldDB" id="A0A3G2S4A8"/>
<dbReference type="VEuPathDB" id="FungiDB:DNF11_1830"/>
<dbReference type="PANTHER" id="PTHR10122:SF0">
    <property type="entry name" value="CYTOCHROME C OXIDASE SUBUNIT 5B, ISOFORM A-RELATED"/>
    <property type="match status" value="1"/>
</dbReference>
<dbReference type="InterPro" id="IPR036972">
    <property type="entry name" value="Cyt_c_oxidase_su5b_sf"/>
</dbReference>
<dbReference type="PANTHER" id="PTHR10122">
    <property type="entry name" value="CYTOCHROME C OXIDASE SUBUNIT 5B, MITOCHONDRIAL"/>
    <property type="match status" value="1"/>
</dbReference>
<dbReference type="Proteomes" id="UP000269793">
    <property type="component" value="Chromosome III"/>
</dbReference>